<organism evidence="3 4">
    <name type="scientific">Virgisporangium aurantiacum</name>
    <dbReference type="NCBI Taxonomy" id="175570"/>
    <lineage>
        <taxon>Bacteria</taxon>
        <taxon>Bacillati</taxon>
        <taxon>Actinomycetota</taxon>
        <taxon>Actinomycetes</taxon>
        <taxon>Micromonosporales</taxon>
        <taxon>Micromonosporaceae</taxon>
        <taxon>Virgisporangium</taxon>
    </lineage>
</organism>
<dbReference type="RefSeq" id="WP_204002919.1">
    <property type="nucleotide sequence ID" value="NZ_BOPG01000048.1"/>
</dbReference>
<feature type="transmembrane region" description="Helical" evidence="2">
    <location>
        <begin position="159"/>
        <end position="177"/>
    </location>
</feature>
<feature type="transmembrane region" description="Helical" evidence="2">
    <location>
        <begin position="116"/>
        <end position="139"/>
    </location>
</feature>
<keyword evidence="2" id="KW-0472">Membrane</keyword>
<feature type="region of interest" description="Disordered" evidence="1">
    <location>
        <begin position="183"/>
        <end position="211"/>
    </location>
</feature>
<gene>
    <name evidence="3" type="ORF">Vau01_073250</name>
</gene>
<dbReference type="AlphaFoldDB" id="A0A8J3Z935"/>
<sequence>MSGNGTVEWGEDRPARLLDRLFGDAVGGTQRLSAPAVGAAIVATALLVAAELLPWMSIEVPTTSFNGPVGGATETRDLSLDMVGAGISTAYYVGLLLLLALVGLVQASRPHARRALTAAGFGLSAAMLVLLAGIIRRAGDGGEATFLSPTSSAPGPGPYLAIAGVLVAVAALVVSGWHPSVPGRRPVADTPVDGEDDDEEPGPIDLTVTPA</sequence>
<feature type="transmembrane region" description="Helical" evidence="2">
    <location>
        <begin position="78"/>
        <end position="104"/>
    </location>
</feature>
<keyword evidence="2" id="KW-0812">Transmembrane</keyword>
<dbReference type="EMBL" id="BOPG01000048">
    <property type="protein sequence ID" value="GIJ59809.1"/>
    <property type="molecule type" value="Genomic_DNA"/>
</dbReference>
<evidence type="ECO:0000256" key="1">
    <source>
        <dbReference type="SAM" id="MobiDB-lite"/>
    </source>
</evidence>
<evidence type="ECO:0000256" key="2">
    <source>
        <dbReference type="SAM" id="Phobius"/>
    </source>
</evidence>
<feature type="compositionally biased region" description="Acidic residues" evidence="1">
    <location>
        <begin position="192"/>
        <end position="202"/>
    </location>
</feature>
<keyword evidence="2" id="KW-1133">Transmembrane helix</keyword>
<keyword evidence="4" id="KW-1185">Reference proteome</keyword>
<accession>A0A8J3Z935</accession>
<feature type="transmembrane region" description="Helical" evidence="2">
    <location>
        <begin position="36"/>
        <end position="58"/>
    </location>
</feature>
<evidence type="ECO:0000313" key="3">
    <source>
        <dbReference type="EMBL" id="GIJ59809.1"/>
    </source>
</evidence>
<evidence type="ECO:0000313" key="4">
    <source>
        <dbReference type="Proteomes" id="UP000612585"/>
    </source>
</evidence>
<comment type="caution">
    <text evidence="3">The sequence shown here is derived from an EMBL/GenBank/DDBJ whole genome shotgun (WGS) entry which is preliminary data.</text>
</comment>
<proteinExistence type="predicted"/>
<reference evidence="3" key="1">
    <citation type="submission" date="2021-01" db="EMBL/GenBank/DDBJ databases">
        <title>Whole genome shotgun sequence of Virgisporangium aurantiacum NBRC 16421.</title>
        <authorList>
            <person name="Komaki H."/>
            <person name="Tamura T."/>
        </authorList>
    </citation>
    <scope>NUCLEOTIDE SEQUENCE</scope>
    <source>
        <strain evidence="3">NBRC 16421</strain>
    </source>
</reference>
<dbReference type="Proteomes" id="UP000612585">
    <property type="component" value="Unassembled WGS sequence"/>
</dbReference>
<name>A0A8J3Z935_9ACTN</name>
<protein>
    <submittedName>
        <fullName evidence="3">Uncharacterized protein</fullName>
    </submittedName>
</protein>